<dbReference type="Pfam" id="PF26168">
    <property type="entry name" value="Glyco_transf_N"/>
    <property type="match status" value="1"/>
</dbReference>
<keyword evidence="4" id="KW-1185">Reference proteome</keyword>
<sequence>MDLHIFFLPFLAPGHMIPMIDLAKIFADRGVKVSIVTTTGNIPRIQPTIDLANNSCHSSRHHIQLIPLHFPYSESGVPKGHENLINFSDPGISPEFITAINLLEAPFMQLAKDHRPDCIISDIFYPWTSSIAHELRIPRLVFHGSGMFTYAVMCVIKDLKPYEGVNSDRQPFVVQGLPHRIEMTRSQLPEFVTEARTGFFKETDDAHDMTYGMVMNSFNELESDYANLLKKMLSMKVWHVGPVSLFNQDVNDEMARGDKASIDCNHCLSWLDTKKPRSVLYICFGSLGRFTHAQLQEIALGLEASEHPFIWVVRYNDELSAWLPEGFENRVISEGRGVIISGWAPQLLILNHPAVGGFMTHCGWNSCLEGTVAGLPMITWPLFAEQFFSERLIVDVLRIGIAIGVKVCSGNEEEREMVMGEGIKKVVDELMGNGEEADGRRERAKELGVMARRAVEVGGSSYNDMSHLIEDLLSLRSA</sequence>
<accession>A0A8B7BEI4</accession>
<reference evidence="5" key="2">
    <citation type="submission" date="2025-08" db="UniProtKB">
        <authorList>
            <consortium name="RefSeq"/>
        </authorList>
    </citation>
    <scope>IDENTIFICATION</scope>
    <source>
        <tissue evidence="5">Young leaves</tissue>
    </source>
</reference>
<dbReference type="Gene3D" id="3.40.50.2000">
    <property type="entry name" value="Glycogen Phosphorylase B"/>
    <property type="match status" value="2"/>
</dbReference>
<feature type="domain" description="Glycosyltransferase N-terminal" evidence="3">
    <location>
        <begin position="5"/>
        <end position="243"/>
    </location>
</feature>
<keyword evidence="2" id="KW-0808">Transferase</keyword>
<dbReference type="GeneID" id="103695534"/>
<dbReference type="CDD" id="cd03784">
    <property type="entry name" value="GT1_Gtf-like"/>
    <property type="match status" value="1"/>
</dbReference>
<dbReference type="PANTHER" id="PTHR48047">
    <property type="entry name" value="GLYCOSYLTRANSFERASE"/>
    <property type="match status" value="1"/>
</dbReference>
<dbReference type="OrthoDB" id="731962at2759"/>
<evidence type="ECO:0000256" key="2">
    <source>
        <dbReference type="ARBA" id="ARBA00022679"/>
    </source>
</evidence>
<dbReference type="InterPro" id="IPR002213">
    <property type="entry name" value="UDP_glucos_trans"/>
</dbReference>
<comment type="similarity">
    <text evidence="1">Belongs to the UDP-glycosyltransferase family.</text>
</comment>
<dbReference type="AlphaFoldDB" id="A0A8B7BEI4"/>
<dbReference type="Pfam" id="PF00201">
    <property type="entry name" value="UDPGT"/>
    <property type="match status" value="1"/>
</dbReference>
<name>A0A8B7BEI4_PHODC</name>
<dbReference type="InterPro" id="IPR058980">
    <property type="entry name" value="Glyco_transf_N"/>
</dbReference>
<dbReference type="KEGG" id="pda:103695534"/>
<evidence type="ECO:0000313" key="4">
    <source>
        <dbReference type="Proteomes" id="UP000228380"/>
    </source>
</evidence>
<reference evidence="4" key="1">
    <citation type="journal article" date="2019" name="Nat. Commun.">
        <title>Genome-wide association mapping of date palm fruit traits.</title>
        <authorList>
            <person name="Hazzouri K.M."/>
            <person name="Gros-Balthazard M."/>
            <person name="Flowers J.M."/>
            <person name="Copetti D."/>
            <person name="Lemansour A."/>
            <person name="Lebrun M."/>
            <person name="Masmoudi K."/>
            <person name="Ferrand S."/>
            <person name="Dhar M.I."/>
            <person name="Fresquez Z.A."/>
            <person name="Rosas U."/>
            <person name="Zhang J."/>
            <person name="Talag J."/>
            <person name="Lee S."/>
            <person name="Kudrna D."/>
            <person name="Powell R.F."/>
            <person name="Leitch I.J."/>
            <person name="Krueger R.R."/>
            <person name="Wing R.A."/>
            <person name="Amiri K.M.A."/>
            <person name="Purugganan M.D."/>
        </authorList>
    </citation>
    <scope>NUCLEOTIDE SEQUENCE [LARGE SCALE GENOMIC DNA]</scope>
    <source>
        <strain evidence="4">cv. Khalas</strain>
    </source>
</reference>
<evidence type="ECO:0000313" key="5">
    <source>
        <dbReference type="RefSeq" id="XP_008775115.4"/>
    </source>
</evidence>
<gene>
    <name evidence="5" type="primary">LOC103695534</name>
</gene>
<evidence type="ECO:0000259" key="3">
    <source>
        <dbReference type="Pfam" id="PF26168"/>
    </source>
</evidence>
<dbReference type="PANTHER" id="PTHR48047:SF182">
    <property type="entry name" value="GLYCOSYLTRANSFERASE"/>
    <property type="match status" value="1"/>
</dbReference>
<dbReference type="SUPFAM" id="SSF53756">
    <property type="entry name" value="UDP-Glycosyltransferase/glycogen phosphorylase"/>
    <property type="match status" value="1"/>
</dbReference>
<dbReference type="GO" id="GO:0035251">
    <property type="term" value="F:UDP-glucosyltransferase activity"/>
    <property type="evidence" value="ECO:0007669"/>
    <property type="project" value="TreeGrafter"/>
</dbReference>
<dbReference type="FunFam" id="3.40.50.2000:FF:000047">
    <property type="entry name" value="Glycosyltransferase"/>
    <property type="match status" value="1"/>
</dbReference>
<proteinExistence type="inferred from homology"/>
<evidence type="ECO:0000256" key="1">
    <source>
        <dbReference type="ARBA" id="ARBA00009995"/>
    </source>
</evidence>
<dbReference type="Proteomes" id="UP000228380">
    <property type="component" value="Chromosome 4"/>
</dbReference>
<organism evidence="4 5">
    <name type="scientific">Phoenix dactylifera</name>
    <name type="common">Date palm</name>
    <dbReference type="NCBI Taxonomy" id="42345"/>
    <lineage>
        <taxon>Eukaryota</taxon>
        <taxon>Viridiplantae</taxon>
        <taxon>Streptophyta</taxon>
        <taxon>Embryophyta</taxon>
        <taxon>Tracheophyta</taxon>
        <taxon>Spermatophyta</taxon>
        <taxon>Magnoliopsida</taxon>
        <taxon>Liliopsida</taxon>
        <taxon>Arecaceae</taxon>
        <taxon>Coryphoideae</taxon>
        <taxon>Phoeniceae</taxon>
        <taxon>Phoenix</taxon>
    </lineage>
</organism>
<dbReference type="RefSeq" id="XP_008775115.4">
    <property type="nucleotide sequence ID" value="XM_008776893.4"/>
</dbReference>
<protein>
    <submittedName>
        <fullName evidence="5">Scopoletin glucosyltransferase-like</fullName>
    </submittedName>
</protein>